<sequence>HALAVHKSIGDNDKIVKAGMIQRAKDLKDANRDSAEETAEGFYNLARGTAGQVLTMGSPLIPSWAANAASGSPVPSHTHTEDQITDLKAYLLTAGDGLQTGAGSPVVVEVDNTVVRLSVGSPVVPAINLGELRMGMDIQIQDGKSLQIFDSSGNDQVFMNHDGTDFNITATNTTDINITGADLTMVAADINIAEDQSINFDNAPIRGESQSLVDDATGTFTVTNWAIFIVNCAFDEKSMGMFSKAGTNAILKVAVPANERFSVGATNPDVDGDINIWPSSGSEISIKNRLGSTRTFNVWFFGA</sequence>
<reference evidence="1" key="1">
    <citation type="journal article" date="2015" name="Nature">
        <title>Complex archaea that bridge the gap between prokaryotes and eukaryotes.</title>
        <authorList>
            <person name="Spang A."/>
            <person name="Saw J.H."/>
            <person name="Jorgensen S.L."/>
            <person name="Zaremba-Niedzwiedzka K."/>
            <person name="Martijn J."/>
            <person name="Lind A.E."/>
            <person name="van Eijk R."/>
            <person name="Schleper C."/>
            <person name="Guy L."/>
            <person name="Ettema T.J."/>
        </authorList>
    </citation>
    <scope>NUCLEOTIDE SEQUENCE</scope>
</reference>
<dbReference type="AlphaFoldDB" id="A0A0F9DM55"/>
<organism evidence="1">
    <name type="scientific">marine sediment metagenome</name>
    <dbReference type="NCBI Taxonomy" id="412755"/>
    <lineage>
        <taxon>unclassified sequences</taxon>
        <taxon>metagenomes</taxon>
        <taxon>ecological metagenomes</taxon>
    </lineage>
</organism>
<dbReference type="EMBL" id="LAZR01038742">
    <property type="protein sequence ID" value="KKL18771.1"/>
    <property type="molecule type" value="Genomic_DNA"/>
</dbReference>
<name>A0A0F9DM55_9ZZZZ</name>
<evidence type="ECO:0000313" key="1">
    <source>
        <dbReference type="EMBL" id="KKL18771.1"/>
    </source>
</evidence>
<feature type="non-terminal residue" evidence="1">
    <location>
        <position position="1"/>
    </location>
</feature>
<accession>A0A0F9DM55</accession>
<comment type="caution">
    <text evidence="1">The sequence shown here is derived from an EMBL/GenBank/DDBJ whole genome shotgun (WGS) entry which is preliminary data.</text>
</comment>
<protein>
    <submittedName>
        <fullName evidence="1">Uncharacterized protein</fullName>
    </submittedName>
</protein>
<proteinExistence type="predicted"/>
<gene>
    <name evidence="1" type="ORF">LCGC14_2472170</name>
</gene>